<dbReference type="RefSeq" id="WP_138162630.1">
    <property type="nucleotide sequence ID" value="NZ_VAUA01000004.1"/>
</dbReference>
<evidence type="ECO:0000313" key="8">
    <source>
        <dbReference type="EMBL" id="KAE9630781.1"/>
    </source>
</evidence>
<gene>
    <name evidence="9" type="ORF">FEE96_08610</name>
    <name evidence="8" type="ORF">GP644_06020</name>
</gene>
<dbReference type="PRINTS" id="PR00952">
    <property type="entry name" value="TYPE3IMQPROT"/>
</dbReference>
<evidence type="ECO:0000256" key="7">
    <source>
        <dbReference type="SAM" id="Phobius"/>
    </source>
</evidence>
<evidence type="ECO:0000256" key="2">
    <source>
        <dbReference type="ARBA" id="ARBA00006156"/>
    </source>
</evidence>
<dbReference type="OrthoDB" id="9806440at2"/>
<evidence type="ECO:0000313" key="11">
    <source>
        <dbReference type="Proteomes" id="UP000441586"/>
    </source>
</evidence>
<feature type="transmembrane region" description="Helical" evidence="7">
    <location>
        <begin position="56"/>
        <end position="78"/>
    </location>
</feature>
<feature type="transmembrane region" description="Helical" evidence="7">
    <location>
        <begin position="14"/>
        <end position="36"/>
    </location>
</feature>
<evidence type="ECO:0000313" key="9">
    <source>
        <dbReference type="EMBL" id="TLP65560.1"/>
    </source>
</evidence>
<keyword evidence="10" id="KW-1185">Reference proteome</keyword>
<dbReference type="GO" id="GO:0005886">
    <property type="term" value="C:plasma membrane"/>
    <property type="evidence" value="ECO:0007669"/>
    <property type="project" value="UniProtKB-SubCell"/>
</dbReference>
<dbReference type="Proteomes" id="UP000305041">
    <property type="component" value="Unassembled WGS sequence"/>
</dbReference>
<reference evidence="8 11" key="2">
    <citation type="submission" date="2019-12" db="EMBL/GenBank/DDBJ databases">
        <authorList>
            <person name="Zhang Y.-J."/>
        </authorList>
    </citation>
    <scope>NUCLEOTIDE SEQUENCE [LARGE SCALE GENOMIC DNA]</scope>
    <source>
        <strain evidence="8 11">H18S-6</strain>
    </source>
</reference>
<dbReference type="Pfam" id="PF01313">
    <property type="entry name" value="Bac_export_3"/>
    <property type="match status" value="1"/>
</dbReference>
<evidence type="ECO:0000256" key="5">
    <source>
        <dbReference type="ARBA" id="ARBA00022989"/>
    </source>
</evidence>
<keyword evidence="5 7" id="KW-1133">Transmembrane helix</keyword>
<sequence length="90" mass="9912">MMSEGQFYDTLRQAMWTAVMTSTPILTVALVVGLSIGLFQALTSVQEMTLTFVPKLAAIMVVFWMTMGFMTQTMLAFFHGQIIPLIIGGS</sequence>
<organism evidence="8 11">
    <name type="scientific">Parasedimentitalea maritima</name>
    <dbReference type="NCBI Taxonomy" id="2578117"/>
    <lineage>
        <taxon>Bacteria</taxon>
        <taxon>Pseudomonadati</taxon>
        <taxon>Pseudomonadota</taxon>
        <taxon>Alphaproteobacteria</taxon>
        <taxon>Rhodobacterales</taxon>
        <taxon>Paracoccaceae</taxon>
        <taxon>Parasedimentitalea</taxon>
    </lineage>
</organism>
<dbReference type="AlphaFoldDB" id="A0A5R8ZIG1"/>
<dbReference type="EMBL" id="WSFO01000003">
    <property type="protein sequence ID" value="KAE9630781.1"/>
    <property type="molecule type" value="Genomic_DNA"/>
</dbReference>
<evidence type="ECO:0000256" key="3">
    <source>
        <dbReference type="ARBA" id="ARBA00022475"/>
    </source>
</evidence>
<comment type="similarity">
    <text evidence="2">Belongs to the FliQ/MopD/SpaQ family.</text>
</comment>
<evidence type="ECO:0000256" key="1">
    <source>
        <dbReference type="ARBA" id="ARBA00004651"/>
    </source>
</evidence>
<keyword evidence="8" id="KW-0969">Cilium</keyword>
<dbReference type="EMBL" id="VAUA01000004">
    <property type="protein sequence ID" value="TLP65560.1"/>
    <property type="molecule type" value="Genomic_DNA"/>
</dbReference>
<dbReference type="PANTHER" id="PTHR34040">
    <property type="entry name" value="FLAGELLAR BIOSYNTHETIC PROTEIN FLIQ"/>
    <property type="match status" value="1"/>
</dbReference>
<name>A0A5R8ZIG1_9RHOB</name>
<comment type="caution">
    <text evidence="8">The sequence shown here is derived from an EMBL/GenBank/DDBJ whole genome shotgun (WGS) entry which is preliminary data.</text>
</comment>
<comment type="subcellular location">
    <subcellularLocation>
        <location evidence="1">Cell membrane</location>
        <topology evidence="1">Multi-pass membrane protein</topology>
    </subcellularLocation>
</comment>
<evidence type="ECO:0000256" key="4">
    <source>
        <dbReference type="ARBA" id="ARBA00022692"/>
    </source>
</evidence>
<proteinExistence type="inferred from homology"/>
<dbReference type="PANTHER" id="PTHR34040:SF2">
    <property type="entry name" value="FLAGELLAR BIOSYNTHETIC PROTEIN FLIQ"/>
    <property type="match status" value="1"/>
</dbReference>
<protein>
    <submittedName>
        <fullName evidence="8">Flagellar biosynthetic protein FliQ</fullName>
    </submittedName>
</protein>
<accession>A0A6A4RHZ8</accession>
<evidence type="ECO:0000313" key="10">
    <source>
        <dbReference type="Proteomes" id="UP000305041"/>
    </source>
</evidence>
<keyword evidence="4 7" id="KW-0812">Transmembrane</keyword>
<dbReference type="InterPro" id="IPR002191">
    <property type="entry name" value="Bac_export_3"/>
</dbReference>
<dbReference type="GO" id="GO:0009306">
    <property type="term" value="P:protein secretion"/>
    <property type="evidence" value="ECO:0007669"/>
    <property type="project" value="InterPro"/>
</dbReference>
<evidence type="ECO:0000256" key="6">
    <source>
        <dbReference type="ARBA" id="ARBA00023136"/>
    </source>
</evidence>
<accession>A0A5R8ZIG1</accession>
<reference evidence="9 10" key="1">
    <citation type="submission" date="2019-05" db="EMBL/GenBank/DDBJ databases">
        <title>Draft genome sequence of Pelagicola sp. DSW4-44.</title>
        <authorList>
            <person name="Oh J."/>
        </authorList>
    </citation>
    <scope>NUCLEOTIDE SEQUENCE [LARGE SCALE GENOMIC DNA]</scope>
    <source>
        <strain evidence="9 10">DSW4-44</strain>
    </source>
</reference>
<keyword evidence="8" id="KW-0966">Cell projection</keyword>
<keyword evidence="3" id="KW-1003">Cell membrane</keyword>
<dbReference type="PIRSF" id="PIRSF004669">
    <property type="entry name" value="FliQ"/>
    <property type="match status" value="1"/>
</dbReference>
<keyword evidence="6 7" id="KW-0472">Membrane</keyword>
<keyword evidence="8" id="KW-0282">Flagellum</keyword>
<dbReference type="Proteomes" id="UP000441586">
    <property type="component" value="Unassembled WGS sequence"/>
</dbReference>